<keyword evidence="2" id="KW-0645">Protease</keyword>
<dbReference type="SUPFAM" id="SSF50494">
    <property type="entry name" value="Trypsin-like serine proteases"/>
    <property type="match status" value="1"/>
</dbReference>
<dbReference type="EC" id="3.4.21.4" evidence="10"/>
<evidence type="ECO:0000256" key="11">
    <source>
        <dbReference type="SAM" id="SignalP"/>
    </source>
</evidence>
<dbReference type="EMBL" id="OV170222">
    <property type="protein sequence ID" value="CAH0721517.1"/>
    <property type="molecule type" value="Genomic_DNA"/>
</dbReference>
<feature type="domain" description="Peptidase S1" evidence="12">
    <location>
        <begin position="32"/>
        <end position="259"/>
    </location>
</feature>
<dbReference type="InterPro" id="IPR001254">
    <property type="entry name" value="Trypsin_dom"/>
</dbReference>
<evidence type="ECO:0000256" key="1">
    <source>
        <dbReference type="ARBA" id="ARBA00007664"/>
    </source>
</evidence>
<evidence type="ECO:0000256" key="6">
    <source>
        <dbReference type="ARBA" id="ARBA00022825"/>
    </source>
</evidence>
<dbReference type="OrthoDB" id="10002959at2759"/>
<dbReference type="InterPro" id="IPR009003">
    <property type="entry name" value="Peptidase_S1_PA"/>
</dbReference>
<dbReference type="Proteomes" id="UP000838878">
    <property type="component" value="Chromosome 2"/>
</dbReference>
<dbReference type="InterPro" id="IPR050430">
    <property type="entry name" value="Peptidase_S1"/>
</dbReference>
<evidence type="ECO:0000256" key="3">
    <source>
        <dbReference type="ARBA" id="ARBA00022729"/>
    </source>
</evidence>
<sequence length="264" mass="28145">MKLLIINTVLLLSAQDALCRRTGYTKWNDNRIVGGQTTTIENVPYQVHLLLQKGNNYYACGGSIISQNYILTAAHCLSGITRAYIRTGSTQASIGGTLYTSTNFTQHPNYNPNTIDYDVGILSPSTPITLDDKTQVVRLADSGDAINSGTPVIVSGWGATSEGGASSDTLMAVEVPTVSNDECRKKYRSLTERMFCAGVPQGGKDSCQGDSGGPAVSKSSKTLLGVVSFGLGCARRGYPGVYSRIPDSGIRDWIKKITGGMTKL</sequence>
<feature type="chain" id="PRO_5035448999" description="trypsin" evidence="11">
    <location>
        <begin position="20"/>
        <end position="264"/>
    </location>
</feature>
<dbReference type="InterPro" id="IPR018114">
    <property type="entry name" value="TRYPSIN_HIS"/>
</dbReference>
<reference evidence="13" key="1">
    <citation type="submission" date="2021-12" db="EMBL/GenBank/DDBJ databases">
        <authorList>
            <person name="Martin H S."/>
        </authorList>
    </citation>
    <scope>NUCLEOTIDE SEQUENCE</scope>
</reference>
<dbReference type="PANTHER" id="PTHR24276:SF97">
    <property type="entry name" value="GH13245P2-RELATED"/>
    <property type="match status" value="1"/>
</dbReference>
<evidence type="ECO:0000256" key="2">
    <source>
        <dbReference type="ARBA" id="ARBA00022670"/>
    </source>
</evidence>
<accession>A0A8J9UXH9</accession>
<dbReference type="SMART" id="SM00020">
    <property type="entry name" value="Tryp_SPc"/>
    <property type="match status" value="1"/>
</dbReference>
<evidence type="ECO:0000256" key="7">
    <source>
        <dbReference type="ARBA" id="ARBA00023145"/>
    </source>
</evidence>
<keyword evidence="14" id="KW-1185">Reference proteome</keyword>
<dbReference type="PRINTS" id="PR00722">
    <property type="entry name" value="CHYMOTRYPSIN"/>
</dbReference>
<keyword evidence="5" id="KW-0378">Hydrolase</keyword>
<proteinExistence type="inferred from homology"/>
<evidence type="ECO:0000313" key="14">
    <source>
        <dbReference type="Proteomes" id="UP000838878"/>
    </source>
</evidence>
<keyword evidence="4" id="KW-0222">Digestion</keyword>
<dbReference type="GO" id="GO:0007586">
    <property type="term" value="P:digestion"/>
    <property type="evidence" value="ECO:0007669"/>
    <property type="project" value="UniProtKB-KW"/>
</dbReference>
<dbReference type="Pfam" id="PF00089">
    <property type="entry name" value="Trypsin"/>
    <property type="match status" value="1"/>
</dbReference>
<dbReference type="CDD" id="cd00190">
    <property type="entry name" value="Tryp_SPc"/>
    <property type="match status" value="1"/>
</dbReference>
<evidence type="ECO:0000256" key="9">
    <source>
        <dbReference type="ARBA" id="ARBA00036320"/>
    </source>
</evidence>
<evidence type="ECO:0000256" key="10">
    <source>
        <dbReference type="ARBA" id="ARBA00038868"/>
    </source>
</evidence>
<evidence type="ECO:0000259" key="12">
    <source>
        <dbReference type="PROSITE" id="PS50240"/>
    </source>
</evidence>
<protein>
    <recommendedName>
        <fullName evidence="10">trypsin</fullName>
        <ecNumber evidence="10">3.4.21.4</ecNumber>
    </recommendedName>
</protein>
<keyword evidence="3 11" id="KW-0732">Signal</keyword>
<dbReference type="PANTHER" id="PTHR24276">
    <property type="entry name" value="POLYSERASE-RELATED"/>
    <property type="match status" value="1"/>
</dbReference>
<comment type="similarity">
    <text evidence="1">Belongs to the peptidase S1 family.</text>
</comment>
<feature type="signal peptide" evidence="11">
    <location>
        <begin position="1"/>
        <end position="19"/>
    </location>
</feature>
<organism evidence="13 14">
    <name type="scientific">Brenthis ino</name>
    <name type="common">lesser marbled fritillary</name>
    <dbReference type="NCBI Taxonomy" id="405034"/>
    <lineage>
        <taxon>Eukaryota</taxon>
        <taxon>Metazoa</taxon>
        <taxon>Ecdysozoa</taxon>
        <taxon>Arthropoda</taxon>
        <taxon>Hexapoda</taxon>
        <taxon>Insecta</taxon>
        <taxon>Pterygota</taxon>
        <taxon>Neoptera</taxon>
        <taxon>Endopterygota</taxon>
        <taxon>Lepidoptera</taxon>
        <taxon>Glossata</taxon>
        <taxon>Ditrysia</taxon>
        <taxon>Papilionoidea</taxon>
        <taxon>Nymphalidae</taxon>
        <taxon>Heliconiinae</taxon>
        <taxon>Argynnini</taxon>
        <taxon>Brenthis</taxon>
    </lineage>
</organism>
<keyword evidence="8" id="KW-1015">Disulfide bond</keyword>
<dbReference type="InterPro" id="IPR043504">
    <property type="entry name" value="Peptidase_S1_PA_chymotrypsin"/>
</dbReference>
<name>A0A8J9UXH9_9NEOP</name>
<dbReference type="FunFam" id="2.40.10.10:FF:000077">
    <property type="entry name" value="Predicted protein"/>
    <property type="match status" value="1"/>
</dbReference>
<evidence type="ECO:0000256" key="4">
    <source>
        <dbReference type="ARBA" id="ARBA00022757"/>
    </source>
</evidence>
<dbReference type="GO" id="GO:0004252">
    <property type="term" value="F:serine-type endopeptidase activity"/>
    <property type="evidence" value="ECO:0007669"/>
    <property type="project" value="UniProtKB-EC"/>
</dbReference>
<evidence type="ECO:0000313" key="13">
    <source>
        <dbReference type="EMBL" id="CAH0721517.1"/>
    </source>
</evidence>
<dbReference type="Gene3D" id="2.40.10.10">
    <property type="entry name" value="Trypsin-like serine proteases"/>
    <property type="match status" value="1"/>
</dbReference>
<dbReference type="GO" id="GO:0006508">
    <property type="term" value="P:proteolysis"/>
    <property type="evidence" value="ECO:0007669"/>
    <property type="project" value="UniProtKB-KW"/>
</dbReference>
<dbReference type="PROSITE" id="PS50240">
    <property type="entry name" value="TRYPSIN_DOM"/>
    <property type="match status" value="1"/>
</dbReference>
<keyword evidence="6" id="KW-0720">Serine protease</keyword>
<evidence type="ECO:0000256" key="8">
    <source>
        <dbReference type="ARBA" id="ARBA00023157"/>
    </source>
</evidence>
<evidence type="ECO:0000256" key="5">
    <source>
        <dbReference type="ARBA" id="ARBA00022801"/>
    </source>
</evidence>
<dbReference type="PROSITE" id="PS00134">
    <property type="entry name" value="TRYPSIN_HIS"/>
    <property type="match status" value="1"/>
</dbReference>
<feature type="non-terminal residue" evidence="13">
    <location>
        <position position="264"/>
    </location>
</feature>
<dbReference type="AlphaFoldDB" id="A0A8J9UXH9"/>
<gene>
    <name evidence="13" type="ORF">BINO364_LOCUS7609</name>
</gene>
<keyword evidence="7" id="KW-0865">Zymogen</keyword>
<dbReference type="InterPro" id="IPR001314">
    <property type="entry name" value="Peptidase_S1A"/>
</dbReference>
<comment type="catalytic activity">
    <reaction evidence="9">
        <text>Preferential cleavage: Arg-|-Xaa, Lys-|-Xaa.</text>
        <dbReference type="EC" id="3.4.21.4"/>
    </reaction>
</comment>